<dbReference type="InterPro" id="IPR050267">
    <property type="entry name" value="Anti-sigma-factor_SerPK"/>
</dbReference>
<protein>
    <submittedName>
        <fullName evidence="3">ATP-binding protein</fullName>
    </submittedName>
</protein>
<keyword evidence="1" id="KW-0418">Kinase</keyword>
<dbReference type="Gene3D" id="3.30.565.10">
    <property type="entry name" value="Histidine kinase-like ATPase, C-terminal domain"/>
    <property type="match status" value="1"/>
</dbReference>
<accession>A0A4U0Z3T6</accession>
<dbReference type="EMBL" id="SWAU01000121">
    <property type="protein sequence ID" value="TKA96123.1"/>
    <property type="molecule type" value="Genomic_DNA"/>
</dbReference>
<feature type="domain" description="Histidine kinase/HSP90-like ATPase" evidence="2">
    <location>
        <begin position="18"/>
        <end position="133"/>
    </location>
</feature>
<reference evidence="3 4" key="1">
    <citation type="submission" date="2019-04" db="EMBL/GenBank/DDBJ databases">
        <title>Crypto-aerobic microbial life in anoxic (sulfidic) marine sediments.</title>
        <authorList>
            <person name="Bhattacharya S."/>
            <person name="Roy C."/>
            <person name="Mondal N."/>
            <person name="Sarkar J."/>
            <person name="Mandal S."/>
            <person name="Rameez M.J."/>
            <person name="Ghosh W."/>
        </authorList>
    </citation>
    <scope>NUCLEOTIDE SEQUENCE [LARGE SCALE GENOMIC DNA]</scope>
    <source>
        <strain evidence="3 4">SBBC</strain>
    </source>
</reference>
<dbReference type="RefSeq" id="WP_136793015.1">
    <property type="nucleotide sequence ID" value="NZ_SWAU01000121.1"/>
</dbReference>
<gene>
    <name evidence="3" type="ORF">FAZ78_13235</name>
</gene>
<dbReference type="AlphaFoldDB" id="A0A4U0Z3T6"/>
<evidence type="ECO:0000256" key="1">
    <source>
        <dbReference type="ARBA" id="ARBA00022527"/>
    </source>
</evidence>
<dbReference type="PANTHER" id="PTHR35526">
    <property type="entry name" value="ANTI-SIGMA-F FACTOR RSBW-RELATED"/>
    <property type="match status" value="1"/>
</dbReference>
<dbReference type="CDD" id="cd16936">
    <property type="entry name" value="HATPase_RsbW-like"/>
    <property type="match status" value="1"/>
</dbReference>
<sequence>MRRDGGEIGLAFDSNLLAVRAALRRLLDTPPLDGLDEEARWRAELVLAEVLNNVVEHGQPRGRIAVRLRLEGEALAFRISDHGLPLPHGRLPEGVLSAPATLPEGGFGWPLIRALASDLEYRRAEGVNHLSFRIGLVCPGPEPPRRDGLRQAAAGKAGAVAAALGNPFQAP</sequence>
<organism evidence="3 4">
    <name type="scientific">Cereibacter changlensis</name>
    <dbReference type="NCBI Taxonomy" id="402884"/>
    <lineage>
        <taxon>Bacteria</taxon>
        <taxon>Pseudomonadati</taxon>
        <taxon>Pseudomonadota</taxon>
        <taxon>Alphaproteobacteria</taxon>
        <taxon>Rhodobacterales</taxon>
        <taxon>Paracoccaceae</taxon>
        <taxon>Cereibacter</taxon>
    </lineage>
</organism>
<dbReference type="Pfam" id="PF13581">
    <property type="entry name" value="HATPase_c_2"/>
    <property type="match status" value="1"/>
</dbReference>
<dbReference type="InterPro" id="IPR036890">
    <property type="entry name" value="HATPase_C_sf"/>
</dbReference>
<comment type="caution">
    <text evidence="3">The sequence shown here is derived from an EMBL/GenBank/DDBJ whole genome shotgun (WGS) entry which is preliminary data.</text>
</comment>
<evidence type="ECO:0000313" key="3">
    <source>
        <dbReference type="EMBL" id="TKA96123.1"/>
    </source>
</evidence>
<proteinExistence type="predicted"/>
<dbReference type="Proteomes" id="UP000306340">
    <property type="component" value="Unassembled WGS sequence"/>
</dbReference>
<name>A0A4U0Z3T6_9RHOB</name>
<keyword evidence="3" id="KW-0067">ATP-binding</keyword>
<evidence type="ECO:0000313" key="4">
    <source>
        <dbReference type="Proteomes" id="UP000306340"/>
    </source>
</evidence>
<keyword evidence="1" id="KW-0723">Serine/threonine-protein kinase</keyword>
<evidence type="ECO:0000259" key="2">
    <source>
        <dbReference type="Pfam" id="PF13581"/>
    </source>
</evidence>
<dbReference type="GO" id="GO:0005524">
    <property type="term" value="F:ATP binding"/>
    <property type="evidence" value="ECO:0007669"/>
    <property type="project" value="UniProtKB-KW"/>
</dbReference>
<dbReference type="SUPFAM" id="SSF55874">
    <property type="entry name" value="ATPase domain of HSP90 chaperone/DNA topoisomerase II/histidine kinase"/>
    <property type="match status" value="1"/>
</dbReference>
<dbReference type="InterPro" id="IPR003594">
    <property type="entry name" value="HATPase_dom"/>
</dbReference>
<keyword evidence="3" id="KW-0547">Nucleotide-binding</keyword>
<keyword evidence="1" id="KW-0808">Transferase</keyword>
<dbReference type="GO" id="GO:0004674">
    <property type="term" value="F:protein serine/threonine kinase activity"/>
    <property type="evidence" value="ECO:0007669"/>
    <property type="project" value="UniProtKB-KW"/>
</dbReference>
<dbReference type="PANTHER" id="PTHR35526:SF3">
    <property type="entry name" value="ANTI-SIGMA-F FACTOR RSBW"/>
    <property type="match status" value="1"/>
</dbReference>